<accession>A0AAD7I106</accession>
<keyword evidence="2" id="KW-1185">Reference proteome</keyword>
<reference evidence="1" key="1">
    <citation type="submission" date="2023-03" db="EMBL/GenBank/DDBJ databases">
        <title>Massive genome expansion in bonnet fungi (Mycena s.s.) driven by repeated elements and novel gene families across ecological guilds.</title>
        <authorList>
            <consortium name="Lawrence Berkeley National Laboratory"/>
            <person name="Harder C.B."/>
            <person name="Miyauchi S."/>
            <person name="Viragh M."/>
            <person name="Kuo A."/>
            <person name="Thoen E."/>
            <person name="Andreopoulos B."/>
            <person name="Lu D."/>
            <person name="Skrede I."/>
            <person name="Drula E."/>
            <person name="Henrissat B."/>
            <person name="Morin E."/>
            <person name="Kohler A."/>
            <person name="Barry K."/>
            <person name="LaButti K."/>
            <person name="Morin E."/>
            <person name="Salamov A."/>
            <person name="Lipzen A."/>
            <person name="Mereny Z."/>
            <person name="Hegedus B."/>
            <person name="Baldrian P."/>
            <person name="Stursova M."/>
            <person name="Weitz H."/>
            <person name="Taylor A."/>
            <person name="Grigoriev I.V."/>
            <person name="Nagy L.G."/>
            <person name="Martin F."/>
            <person name="Kauserud H."/>
        </authorList>
    </citation>
    <scope>NUCLEOTIDE SEQUENCE</scope>
    <source>
        <strain evidence="1">CBHHK182m</strain>
    </source>
</reference>
<dbReference type="EMBL" id="JARKIB010000150">
    <property type="protein sequence ID" value="KAJ7731759.1"/>
    <property type="molecule type" value="Genomic_DNA"/>
</dbReference>
<dbReference type="AlphaFoldDB" id="A0AAD7I106"/>
<protein>
    <submittedName>
        <fullName evidence="1">Uncharacterized protein</fullName>
    </submittedName>
</protein>
<dbReference type="Proteomes" id="UP001215598">
    <property type="component" value="Unassembled WGS sequence"/>
</dbReference>
<evidence type="ECO:0000313" key="1">
    <source>
        <dbReference type="EMBL" id="KAJ7731759.1"/>
    </source>
</evidence>
<sequence>MYFPFWDTTLVSDILEPPPDVTPYKNILGYLYSHKIFVVISSIFDQQKTLEEGEYWPVRDAILGGGPSSVYLCPQANKPALRGNDWNTHKPLSFFGWCQADLSGLGGGLHPNPSPSPKQASLRGRKPIWQARNGRRRRDHSWNQQGGVKGLELIGLVQPREKGTGRAFKMASMVEVKAAFSKLQGFLDTKLTTAQKAHMIVDPIMSENSLCKLTRVVKVKMFVI</sequence>
<gene>
    <name evidence="1" type="ORF">B0H16DRAFT_1468931</name>
</gene>
<evidence type="ECO:0000313" key="2">
    <source>
        <dbReference type="Proteomes" id="UP001215598"/>
    </source>
</evidence>
<comment type="caution">
    <text evidence="1">The sequence shown here is derived from an EMBL/GenBank/DDBJ whole genome shotgun (WGS) entry which is preliminary data.</text>
</comment>
<organism evidence="1 2">
    <name type="scientific">Mycena metata</name>
    <dbReference type="NCBI Taxonomy" id="1033252"/>
    <lineage>
        <taxon>Eukaryota</taxon>
        <taxon>Fungi</taxon>
        <taxon>Dikarya</taxon>
        <taxon>Basidiomycota</taxon>
        <taxon>Agaricomycotina</taxon>
        <taxon>Agaricomycetes</taxon>
        <taxon>Agaricomycetidae</taxon>
        <taxon>Agaricales</taxon>
        <taxon>Marasmiineae</taxon>
        <taxon>Mycenaceae</taxon>
        <taxon>Mycena</taxon>
    </lineage>
</organism>
<proteinExistence type="predicted"/>
<name>A0AAD7I106_9AGAR</name>